<dbReference type="InterPro" id="IPR003370">
    <property type="entry name" value="Chromate_transpt"/>
</dbReference>
<evidence type="ECO:0000256" key="3">
    <source>
        <dbReference type="ARBA" id="ARBA00022475"/>
    </source>
</evidence>
<evidence type="ECO:0000256" key="1">
    <source>
        <dbReference type="ARBA" id="ARBA00004651"/>
    </source>
</evidence>
<evidence type="ECO:0000256" key="2">
    <source>
        <dbReference type="ARBA" id="ARBA00005262"/>
    </source>
</evidence>
<feature type="transmembrane region" description="Helical" evidence="7">
    <location>
        <begin position="207"/>
        <end position="229"/>
    </location>
</feature>
<sequence>MDASNQGTKVPNSDTSPISLNESAVRVPHESLGRLFLRFLKFGSLAWGGPVAQIAMIQHELVEEEKWVSRQHFNRVLAMYQVLPGPEAHELCVYFGMLARGRIGGILAGLGFMLPGFILMMTLSCLYIRYGLQTTGTFATIFAVVQASVAALIVRAVHRIGSHVLIDRWLWLIAIIATAAQLTGVHFTIILIAGGVIYVLAKRDKTSLAISLMILCALGVIGVLVSNDFHLVGMGNVAVQQGQSEAQRSLWELFISGLKAGMLTFGGAYTVIPFLQEDAVTDGAWMTNTEFLDGLALSGLLPAPLIIFATFVGYLGDGAMGAIILTAGIFLPAFAFTLLAHDPLEKLVSEPRVREFLEGITSGVVGLIAGTSIALVVVSVVNIITVIIFTVALAALFYFKSKLIIPLVVVGAAFAGFAASFVSV</sequence>
<feature type="transmembrane region" description="Helical" evidence="7">
    <location>
        <begin position="403"/>
        <end position="422"/>
    </location>
</feature>
<keyword evidence="5 7" id="KW-1133">Transmembrane helix</keyword>
<proteinExistence type="inferred from homology"/>
<feature type="transmembrane region" description="Helical" evidence="7">
    <location>
        <begin position="169"/>
        <end position="201"/>
    </location>
</feature>
<feature type="transmembrane region" description="Helical" evidence="7">
    <location>
        <begin position="360"/>
        <end position="391"/>
    </location>
</feature>
<feature type="transmembrane region" description="Helical" evidence="7">
    <location>
        <begin position="106"/>
        <end position="130"/>
    </location>
</feature>
<dbReference type="InterPro" id="IPR014047">
    <property type="entry name" value="Chr_Tranpt_l_chain"/>
</dbReference>
<dbReference type="NCBIfam" id="TIGR00937">
    <property type="entry name" value="2A51"/>
    <property type="match status" value="1"/>
</dbReference>
<evidence type="ECO:0000256" key="4">
    <source>
        <dbReference type="ARBA" id="ARBA00022692"/>
    </source>
</evidence>
<keyword evidence="4 7" id="KW-0812">Transmembrane</keyword>
<keyword evidence="3" id="KW-1003">Cell membrane</keyword>
<dbReference type="PANTHER" id="PTHR43663:SF1">
    <property type="entry name" value="CHROMATE TRANSPORTER"/>
    <property type="match status" value="1"/>
</dbReference>
<feature type="transmembrane region" description="Helical" evidence="7">
    <location>
        <begin position="250"/>
        <end position="275"/>
    </location>
</feature>
<name>A0A1I7FEM1_9PROT</name>
<dbReference type="GO" id="GO:0015109">
    <property type="term" value="F:chromate transmembrane transporter activity"/>
    <property type="evidence" value="ECO:0007669"/>
    <property type="project" value="InterPro"/>
</dbReference>
<gene>
    <name evidence="8" type="ORF">SAMN05216339_101449</name>
</gene>
<dbReference type="InterPro" id="IPR052518">
    <property type="entry name" value="CHR_Transporter"/>
</dbReference>
<feature type="transmembrane region" description="Helical" evidence="7">
    <location>
        <begin position="136"/>
        <end position="157"/>
    </location>
</feature>
<feature type="transmembrane region" description="Helical" evidence="7">
    <location>
        <begin position="322"/>
        <end position="340"/>
    </location>
</feature>
<comment type="subcellular location">
    <subcellularLocation>
        <location evidence="1">Cell membrane</location>
        <topology evidence="1">Multi-pass membrane protein</topology>
    </subcellularLocation>
</comment>
<accession>A0A1I7FEM1</accession>
<dbReference type="Pfam" id="PF02417">
    <property type="entry name" value="Chromate_transp"/>
    <property type="match status" value="2"/>
</dbReference>
<dbReference type="GO" id="GO:0005886">
    <property type="term" value="C:plasma membrane"/>
    <property type="evidence" value="ECO:0007669"/>
    <property type="project" value="UniProtKB-SubCell"/>
</dbReference>
<keyword evidence="6 7" id="KW-0472">Membrane</keyword>
<comment type="similarity">
    <text evidence="2">Belongs to the chromate ion transporter (CHR) (TC 2.A.51) family.</text>
</comment>
<reference evidence="8 9" key="1">
    <citation type="submission" date="2016-10" db="EMBL/GenBank/DDBJ databases">
        <authorList>
            <person name="de Groot N.N."/>
        </authorList>
    </citation>
    <scope>NUCLEOTIDE SEQUENCE [LARGE SCALE GENOMIC DNA]</scope>
    <source>
        <strain evidence="8 9">Nm24</strain>
    </source>
</reference>
<dbReference type="Proteomes" id="UP000183926">
    <property type="component" value="Unassembled WGS sequence"/>
</dbReference>
<dbReference type="PANTHER" id="PTHR43663">
    <property type="entry name" value="CHROMATE TRANSPORT PROTEIN-RELATED"/>
    <property type="match status" value="1"/>
</dbReference>
<dbReference type="OrthoDB" id="8969999at2"/>
<evidence type="ECO:0000313" key="8">
    <source>
        <dbReference type="EMBL" id="SFU34629.1"/>
    </source>
</evidence>
<dbReference type="PIRSF" id="PIRSF004810">
    <property type="entry name" value="ChrA"/>
    <property type="match status" value="1"/>
</dbReference>
<protein>
    <submittedName>
        <fullName evidence="8">Chromate transporter</fullName>
    </submittedName>
</protein>
<feature type="transmembrane region" description="Helical" evidence="7">
    <location>
        <begin position="295"/>
        <end position="315"/>
    </location>
</feature>
<dbReference type="RefSeq" id="WP_083414652.1">
    <property type="nucleotide sequence ID" value="NZ_FPBL01000001.1"/>
</dbReference>
<evidence type="ECO:0000256" key="6">
    <source>
        <dbReference type="ARBA" id="ARBA00023136"/>
    </source>
</evidence>
<evidence type="ECO:0000313" key="9">
    <source>
        <dbReference type="Proteomes" id="UP000183926"/>
    </source>
</evidence>
<dbReference type="AlphaFoldDB" id="A0A1I7FEM1"/>
<dbReference type="EMBL" id="FPBL01000001">
    <property type="protein sequence ID" value="SFU34629.1"/>
    <property type="molecule type" value="Genomic_DNA"/>
</dbReference>
<evidence type="ECO:0000256" key="7">
    <source>
        <dbReference type="SAM" id="Phobius"/>
    </source>
</evidence>
<organism evidence="8 9">
    <name type="scientific">Nitrosomonas eutropha</name>
    <dbReference type="NCBI Taxonomy" id="916"/>
    <lineage>
        <taxon>Bacteria</taxon>
        <taxon>Pseudomonadati</taxon>
        <taxon>Pseudomonadota</taxon>
        <taxon>Betaproteobacteria</taxon>
        <taxon>Nitrosomonadales</taxon>
        <taxon>Nitrosomonadaceae</taxon>
        <taxon>Nitrosomonas</taxon>
    </lineage>
</organism>
<evidence type="ECO:0000256" key="5">
    <source>
        <dbReference type="ARBA" id="ARBA00022989"/>
    </source>
</evidence>